<feature type="compositionally biased region" description="Polar residues" evidence="14">
    <location>
        <begin position="901"/>
        <end position="914"/>
    </location>
</feature>
<feature type="compositionally biased region" description="Polar residues" evidence="14">
    <location>
        <begin position="1430"/>
        <end position="1441"/>
    </location>
</feature>
<evidence type="ECO:0000256" key="10">
    <source>
        <dbReference type="ARBA" id="ARBA00023242"/>
    </source>
</evidence>
<feature type="compositionally biased region" description="Basic and acidic residues" evidence="14">
    <location>
        <begin position="765"/>
        <end position="778"/>
    </location>
</feature>
<feature type="region of interest" description="Disordered" evidence="14">
    <location>
        <begin position="1045"/>
        <end position="1077"/>
    </location>
</feature>
<dbReference type="InterPro" id="IPR050603">
    <property type="entry name" value="MYST_HAT"/>
</dbReference>
<keyword evidence="9" id="KW-0007">Acetylation</keyword>
<feature type="compositionally biased region" description="Polar residues" evidence="14">
    <location>
        <begin position="264"/>
        <end position="274"/>
    </location>
</feature>
<reference evidence="17" key="1">
    <citation type="submission" date="2022-08" db="EMBL/GenBank/DDBJ databases">
        <authorList>
            <consortium name="DOE Joint Genome Institute"/>
            <person name="Min B."/>
            <person name="Riley R."/>
            <person name="Sierra-Patev S."/>
            <person name="Naranjo-Ortiz M."/>
            <person name="Looney B."/>
            <person name="Konkel Z."/>
            <person name="Slot J.C."/>
            <person name="Sakamoto Y."/>
            <person name="Steenwyk J.L."/>
            <person name="Rokas A."/>
            <person name="Carro J."/>
            <person name="Camarero S."/>
            <person name="Ferreira P."/>
            <person name="Molpeceres G."/>
            <person name="Ruiz-Duenas F.J."/>
            <person name="Serrano A."/>
            <person name="Henrissat B."/>
            <person name="Drula E."/>
            <person name="Hughes K.W."/>
            <person name="Mata J.L."/>
            <person name="Ishikawa N.K."/>
            <person name="Vargas-Isla R."/>
            <person name="Ushijima S."/>
            <person name="Smith C.A."/>
            <person name="Ahrendt S."/>
            <person name="Andreopoulos W."/>
            <person name="He G."/>
            <person name="Labutti K."/>
            <person name="Lipzen A."/>
            <person name="Ng V."/>
            <person name="Sandor L."/>
            <person name="Barry K."/>
            <person name="Martinez A.T."/>
            <person name="Xiao Y."/>
            <person name="Gibbons J.G."/>
            <person name="Terashima K."/>
            <person name="Hibbett D.S."/>
            <person name="Grigoriev I.V."/>
        </authorList>
    </citation>
    <scope>NUCLEOTIDE SEQUENCE</scope>
    <source>
        <strain evidence="17">Sp2 HRB7682 ss15</strain>
    </source>
</reference>
<dbReference type="GO" id="GO:1990467">
    <property type="term" value="C:NuA3a histone acetyltransferase complex"/>
    <property type="evidence" value="ECO:0007669"/>
    <property type="project" value="TreeGrafter"/>
</dbReference>
<evidence type="ECO:0000256" key="9">
    <source>
        <dbReference type="ARBA" id="ARBA00022990"/>
    </source>
</evidence>
<dbReference type="FunFam" id="3.30.60.60:FF:000001">
    <property type="entry name" value="Histone acetyltransferase"/>
    <property type="match status" value="1"/>
</dbReference>
<dbReference type="Gene3D" id="1.10.10.10">
    <property type="entry name" value="Winged helix-like DNA-binding domain superfamily/Winged helix DNA-binding domain"/>
    <property type="match status" value="1"/>
</dbReference>
<evidence type="ECO:0000259" key="16">
    <source>
        <dbReference type="PROSITE" id="PS51726"/>
    </source>
</evidence>
<evidence type="ECO:0000256" key="12">
    <source>
        <dbReference type="PROSITE-ProRule" id="PRU00146"/>
    </source>
</evidence>
<dbReference type="GO" id="GO:0005634">
    <property type="term" value="C:nucleus"/>
    <property type="evidence" value="ECO:0007669"/>
    <property type="project" value="UniProtKB-SubCell"/>
</dbReference>
<feature type="region of interest" description="Disordered" evidence="14">
    <location>
        <begin position="1409"/>
        <end position="1441"/>
    </location>
</feature>
<feature type="region of interest" description="Disordered" evidence="14">
    <location>
        <begin position="1630"/>
        <end position="1661"/>
    </location>
</feature>
<dbReference type="EMBL" id="JANVFS010000002">
    <property type="protein sequence ID" value="KAJ4495210.1"/>
    <property type="molecule type" value="Genomic_DNA"/>
</dbReference>
<feature type="domain" description="MYST-type HAT" evidence="16">
    <location>
        <begin position="486"/>
        <end position="824"/>
    </location>
</feature>
<dbReference type="CDD" id="cd15526">
    <property type="entry name" value="PHD1_MOZ_d4"/>
    <property type="match status" value="1"/>
</dbReference>
<feature type="region of interest" description="Disordered" evidence="14">
    <location>
        <begin position="307"/>
        <end position="488"/>
    </location>
</feature>
<dbReference type="PANTHER" id="PTHR10615:SF161">
    <property type="entry name" value="HISTONE ACETYLTRANSFERASE KAT7"/>
    <property type="match status" value="1"/>
</dbReference>
<keyword evidence="7" id="KW-0862">Zinc</keyword>
<feature type="compositionally biased region" description="Polar residues" evidence="14">
    <location>
        <begin position="1702"/>
        <end position="1711"/>
    </location>
</feature>
<dbReference type="InterPro" id="IPR016181">
    <property type="entry name" value="Acyl_CoA_acyltransferase"/>
</dbReference>
<dbReference type="Pfam" id="PF01853">
    <property type="entry name" value="MOZ_SAS"/>
    <property type="match status" value="1"/>
</dbReference>
<comment type="subcellular location">
    <subcellularLocation>
        <location evidence="1 13">Nucleus</location>
    </subcellularLocation>
</comment>
<evidence type="ECO:0000256" key="4">
    <source>
        <dbReference type="ARBA" id="ARBA00022679"/>
    </source>
</evidence>
<evidence type="ECO:0000256" key="11">
    <source>
        <dbReference type="PIRSR" id="PIRSR602717-51"/>
    </source>
</evidence>
<dbReference type="SUPFAM" id="SSF57903">
    <property type="entry name" value="FYVE/PHD zinc finger"/>
    <property type="match status" value="1"/>
</dbReference>
<gene>
    <name evidence="17" type="ORF">C8J55DRAFT_546064</name>
</gene>
<feature type="compositionally biased region" description="Low complexity" evidence="14">
    <location>
        <begin position="1204"/>
        <end position="1214"/>
    </location>
</feature>
<evidence type="ECO:0000256" key="14">
    <source>
        <dbReference type="SAM" id="MobiDB-lite"/>
    </source>
</evidence>
<dbReference type="PROSITE" id="PS50016">
    <property type="entry name" value="ZF_PHD_2"/>
    <property type="match status" value="2"/>
</dbReference>
<dbReference type="GO" id="GO:0031507">
    <property type="term" value="P:heterochromatin formation"/>
    <property type="evidence" value="ECO:0007669"/>
    <property type="project" value="UniProtKB-ARBA"/>
</dbReference>
<feature type="region of interest" description="Disordered" evidence="14">
    <location>
        <begin position="901"/>
        <end position="959"/>
    </location>
</feature>
<evidence type="ECO:0000259" key="15">
    <source>
        <dbReference type="PROSITE" id="PS50016"/>
    </source>
</evidence>
<feature type="region of interest" description="Disordered" evidence="14">
    <location>
        <begin position="1842"/>
        <end position="1881"/>
    </location>
</feature>
<dbReference type="SUPFAM" id="SSF55729">
    <property type="entry name" value="Acyl-CoA N-acyltransferases (Nat)"/>
    <property type="match status" value="1"/>
</dbReference>
<keyword evidence="10 13" id="KW-0539">Nucleus</keyword>
<dbReference type="SMART" id="SM00249">
    <property type="entry name" value="PHD"/>
    <property type="match status" value="2"/>
</dbReference>
<sequence>MRASALSIVPESEPATSDDHGTPMSNLDDIPIDPALMDSADKLPIFAEHNGTFQGISKDHNEEPDEEQSSQLVETDHFIREYSQGPQGDPFAPQPQPVFFQPPLDQPQLLSSQKSMKRKRKQKRDASCDACSGNDAGNRDGDPETMLSCVDCGRNCHPSCLSLKHMRVDALRSRPWKCAACKSCEICGSKDNDQDLLLCDGCDRGWHGSCFDPPVETPEGDWFCSECSDNAHLHIDLNGTCDPSHNDQPTLDGYSEIPMRAVSIASSSRSQPAQAKSRMGASRKRGQAPKAIQFPVGVTDNEGLEMEVETRATPLRRTRTKSMQSLKKGKGPALDHSDDDLVTPNTRQPKRMRLRLQSPSQPSNNINIPKVRLRITQKGKGKAKEREEEESKGLFDDVLGGDERDTSKTVILPSDKQRFERSRALAEEKLVPRPRRFSENPEDEPVAGPSSRPLRSSTLNQIPFSPTSDSPIPSTPGGPLTTNTDPPTLRIKTIRFGAHEIKTWYDAPFPEEYANIPDGRLWICEFCLKYMKSKFGAVRHRMKCKAKHPPGDEIYRDGSVSIFEVDGRKNKIYCQNLCLLSKMYLDHKSLFYDVEPFLFYVMTEVDDVGARFVGYFSKEKRSPKDYNVSCIMTLPVRQRQGWGNLLIDFSYLLSKKEQRTGSPEKPLSALGALGYKNYWTLSLMRYLETSPENPRLEDISTATSMTIEDIYNILVQQNMISSRPVTPPSIRPSPGQSIKYVKGRRGGSVARRNLQRTLTNTTERSQTDDNKNSNDNHHHGPIGPFIAPKEYEITWDPEVVRNYMQNWEAKGYLKLRAEKLKWSPFLLVKAGAEGEFGVVKKTEAMEAVGTGAFISDNKLTGLTTNGLSMEEGGASRGTNTPLSLFDDDNVVYAAEMEASNLSKSFAQSPQSTLSEKPPLNGRRRMLSKRNSTPERELSPSPRHRRKHANVSTATCGTGDVTADEDCSVEISEPQLVLTRNLEPSSTSEALDVSNKIHQEDGLDNPSEIDNLAGADMPVGPSTLQRIPKMSKQDEKQIKDEIENVSERKEGNGRLNEKSVEADESAVEAGHWDPQRKCSPADYMDIEEAIEAEVVFGRRSTSRSSRQVSTLVKRVTRQSSKHSSVASPPPMISVDDELMQLEGTELVSATRPRQLRNRAVAVASDDSGNFLASPVPDELQVNGRTPGKPQQRKQVEGFPEHSVHSESPVSVPNPSITDSMEDLFGDGDVSLEGSESVEATAATSLLSLLHSKPVVFAALNGDSSVDMKHASQSKELQDYDVKVEDTDAGSRHSIPSDITVFGSDTQSARVVTKDDERVDVEMVDAQGEDGDLDADGSQILLCASFRSNEPLADHSLRPRPARDASWAVMQYGHLGMGERRDSGMDNGSTTFQSHVPSLNQALVHSHGHIGSAFSRPHTQDYRVSPSPPVHPQQNGQPAQQPKESYLAYGVPSASQVKRKHITDGVLNQTNNKRRRDVEDAADSFDDPGGQGAKHWTDEEKSKLFKWLMGPGQDDHWNSLRATKNSCLRECAHEVFGSKKTYQALKGCYERNFNLFKQIHIFENFLGATGSLELSPDLSETDSLREYERRLASARKAGCDVGNITARTIDQWHRNGWYGLFYSRWNGDPATTRSTNSRLIHGQSNGGSGVPHDDDDNEDHGLDFSQPLAQAVNSVSGLSHDRSSSLAMTFMNPSEMQHAPPISPHTNVHMSAQPSHTSPIMSSSTPSSGSLANSLLGSSNSLSNSSSLLNSSLNPALLQTGSPSFSSTSTLSSTNTASSTLTSSSSSSSSNPPSSTPSSSSALVSSSDQAVVNLTITQSMVSSYLQFLQAQTQTSKMKLEYMRKREEREERDSQQRRELERLKMERERAEFDHKQSSANTKQKADRAIELLGNDKVDATVKQAASEFLKRLFSSD</sequence>
<feature type="active site" description="Proton donor/acceptor" evidence="11">
    <location>
        <position position="664"/>
    </location>
</feature>
<feature type="compositionally biased region" description="Low complexity" evidence="14">
    <location>
        <begin position="462"/>
        <end position="479"/>
    </location>
</feature>
<dbReference type="PROSITE" id="PS51726">
    <property type="entry name" value="MYST_HAT"/>
    <property type="match status" value="1"/>
</dbReference>
<feature type="domain" description="PHD-type" evidence="15">
    <location>
        <begin position="125"/>
        <end position="184"/>
    </location>
</feature>
<feature type="region of interest" description="Disordered" evidence="14">
    <location>
        <begin position="723"/>
        <end position="785"/>
    </location>
</feature>
<dbReference type="PANTHER" id="PTHR10615">
    <property type="entry name" value="HISTONE ACETYLTRANSFERASE"/>
    <property type="match status" value="1"/>
</dbReference>
<evidence type="ECO:0000256" key="3">
    <source>
        <dbReference type="ARBA" id="ARBA00013184"/>
    </source>
</evidence>
<dbReference type="InterPro" id="IPR001965">
    <property type="entry name" value="Znf_PHD"/>
</dbReference>
<dbReference type="InterPro" id="IPR002717">
    <property type="entry name" value="HAT_MYST-type"/>
</dbReference>
<dbReference type="GO" id="GO:0004402">
    <property type="term" value="F:histone acetyltransferase activity"/>
    <property type="evidence" value="ECO:0007669"/>
    <property type="project" value="InterPro"/>
</dbReference>
<dbReference type="Gene3D" id="3.30.40.10">
    <property type="entry name" value="Zinc/RING finger domain, C3HC4 (zinc finger)"/>
    <property type="match status" value="1"/>
</dbReference>
<evidence type="ECO:0000256" key="8">
    <source>
        <dbReference type="ARBA" id="ARBA00022853"/>
    </source>
</evidence>
<evidence type="ECO:0000256" key="7">
    <source>
        <dbReference type="ARBA" id="ARBA00022833"/>
    </source>
</evidence>
<dbReference type="EC" id="2.3.1.48" evidence="3 13"/>
<dbReference type="Proteomes" id="UP001150238">
    <property type="component" value="Unassembled WGS sequence"/>
</dbReference>
<dbReference type="GO" id="GO:0008270">
    <property type="term" value="F:zinc ion binding"/>
    <property type="evidence" value="ECO:0007669"/>
    <property type="project" value="UniProtKB-KW"/>
</dbReference>
<comment type="catalytic activity">
    <reaction evidence="13">
        <text>L-lysyl-[protein] + acetyl-CoA = N(6)-acetyl-L-lysyl-[protein] + CoA + H(+)</text>
        <dbReference type="Rhea" id="RHEA:45948"/>
        <dbReference type="Rhea" id="RHEA-COMP:9752"/>
        <dbReference type="Rhea" id="RHEA-COMP:10731"/>
        <dbReference type="ChEBI" id="CHEBI:15378"/>
        <dbReference type="ChEBI" id="CHEBI:29969"/>
        <dbReference type="ChEBI" id="CHEBI:57287"/>
        <dbReference type="ChEBI" id="CHEBI:57288"/>
        <dbReference type="ChEBI" id="CHEBI:61930"/>
        <dbReference type="EC" id="2.3.1.48"/>
    </reaction>
</comment>
<feature type="region of interest" description="Disordered" evidence="14">
    <location>
        <begin position="1106"/>
        <end position="1131"/>
    </location>
</feature>
<feature type="compositionally biased region" description="Low complexity" evidence="14">
    <location>
        <begin position="751"/>
        <end position="764"/>
    </location>
</feature>
<feature type="region of interest" description="Disordered" evidence="14">
    <location>
        <begin position="1760"/>
        <end position="1802"/>
    </location>
</feature>
<dbReference type="GO" id="GO:0006357">
    <property type="term" value="P:regulation of transcription by RNA polymerase II"/>
    <property type="evidence" value="ECO:0007669"/>
    <property type="project" value="TreeGrafter"/>
</dbReference>
<feature type="region of interest" description="Disordered" evidence="14">
    <location>
        <begin position="1692"/>
        <end position="1735"/>
    </location>
</feature>
<dbReference type="Gene3D" id="3.30.60.60">
    <property type="entry name" value="N-acetyl transferase-like"/>
    <property type="match status" value="1"/>
</dbReference>
<keyword evidence="8" id="KW-0156">Chromatin regulator</keyword>
<keyword evidence="4" id="KW-0808">Transferase</keyword>
<evidence type="ECO:0000256" key="2">
    <source>
        <dbReference type="ARBA" id="ARBA00010107"/>
    </source>
</evidence>
<dbReference type="InterPro" id="IPR011011">
    <property type="entry name" value="Znf_FYVE_PHD"/>
</dbReference>
<evidence type="ECO:0000256" key="5">
    <source>
        <dbReference type="ARBA" id="ARBA00022723"/>
    </source>
</evidence>
<evidence type="ECO:0000256" key="6">
    <source>
        <dbReference type="ARBA" id="ARBA00022771"/>
    </source>
</evidence>
<comment type="caution">
    <text evidence="17">The sequence shown here is derived from an EMBL/GenBank/DDBJ whole genome shotgun (WGS) entry which is preliminary data.</text>
</comment>
<keyword evidence="5" id="KW-0479">Metal-binding</keyword>
<proteinExistence type="inferred from homology"/>
<feature type="region of interest" description="Disordered" evidence="14">
    <location>
        <begin position="1"/>
        <end position="35"/>
    </location>
</feature>
<accession>A0A9W9B0U0</accession>
<feature type="compositionally biased region" description="Basic residues" evidence="14">
    <location>
        <begin position="371"/>
        <end position="381"/>
    </location>
</feature>
<dbReference type="InterPro" id="IPR036388">
    <property type="entry name" value="WH-like_DNA-bd_sf"/>
</dbReference>
<evidence type="ECO:0000256" key="1">
    <source>
        <dbReference type="ARBA" id="ARBA00004123"/>
    </source>
</evidence>
<feature type="region of interest" description="Disordered" evidence="14">
    <location>
        <begin position="1464"/>
        <end position="1494"/>
    </location>
</feature>
<organism evidence="17 18">
    <name type="scientific">Lentinula lateritia</name>
    <dbReference type="NCBI Taxonomy" id="40482"/>
    <lineage>
        <taxon>Eukaryota</taxon>
        <taxon>Fungi</taxon>
        <taxon>Dikarya</taxon>
        <taxon>Basidiomycota</taxon>
        <taxon>Agaricomycotina</taxon>
        <taxon>Agaricomycetes</taxon>
        <taxon>Agaricomycetidae</taxon>
        <taxon>Agaricales</taxon>
        <taxon>Marasmiineae</taxon>
        <taxon>Omphalotaceae</taxon>
        <taxon>Lentinula</taxon>
    </lineage>
</organism>
<feature type="compositionally biased region" description="Basic and acidic residues" evidence="14">
    <location>
        <begin position="1192"/>
        <end position="1203"/>
    </location>
</feature>
<feature type="region of interest" description="Disordered" evidence="14">
    <location>
        <begin position="264"/>
        <end position="288"/>
    </location>
</feature>
<dbReference type="Pfam" id="PF17772">
    <property type="entry name" value="zf-MYST"/>
    <property type="match status" value="1"/>
</dbReference>
<feature type="compositionally biased region" description="Low complexity" evidence="14">
    <location>
        <begin position="97"/>
        <end position="106"/>
    </location>
</feature>
<comment type="similarity">
    <text evidence="2 13">Belongs to the MYST (SAS/MOZ) family.</text>
</comment>
<feature type="domain" description="PHD-type" evidence="15">
    <location>
        <begin position="181"/>
        <end position="230"/>
    </location>
</feature>
<protein>
    <recommendedName>
        <fullName evidence="3 13">Histone acetyltransferase</fullName>
        <ecNumber evidence="3 13">2.3.1.48</ecNumber>
    </recommendedName>
</protein>
<feature type="compositionally biased region" description="Basic and acidic residues" evidence="14">
    <location>
        <begin position="1842"/>
        <end position="1873"/>
    </location>
</feature>
<dbReference type="Pfam" id="PF00628">
    <property type="entry name" value="PHD"/>
    <property type="match status" value="1"/>
</dbReference>
<dbReference type="CDD" id="cd15545">
    <property type="entry name" value="PHD_BAZ2A_like"/>
    <property type="match status" value="1"/>
</dbReference>
<dbReference type="InterPro" id="IPR013083">
    <property type="entry name" value="Znf_RING/FYVE/PHD"/>
</dbReference>
<dbReference type="GO" id="GO:0003712">
    <property type="term" value="F:transcription coregulator activity"/>
    <property type="evidence" value="ECO:0007669"/>
    <property type="project" value="TreeGrafter"/>
</dbReference>
<feature type="region of interest" description="Disordered" evidence="14">
    <location>
        <begin position="50"/>
        <end position="106"/>
    </location>
</feature>
<feature type="compositionally biased region" description="Basic and acidic residues" evidence="14">
    <location>
        <begin position="415"/>
        <end position="439"/>
    </location>
</feature>
<feature type="compositionally biased region" description="Polar residues" evidence="14">
    <location>
        <begin position="357"/>
        <end position="367"/>
    </location>
</feature>
<dbReference type="GO" id="GO:0003682">
    <property type="term" value="F:chromatin binding"/>
    <property type="evidence" value="ECO:0007669"/>
    <property type="project" value="TreeGrafter"/>
</dbReference>
<evidence type="ECO:0000256" key="13">
    <source>
        <dbReference type="RuleBase" id="RU361211"/>
    </source>
</evidence>
<evidence type="ECO:0000313" key="17">
    <source>
        <dbReference type="EMBL" id="KAJ4495210.1"/>
    </source>
</evidence>
<feature type="region of interest" description="Disordered" evidence="14">
    <location>
        <begin position="1168"/>
        <end position="1214"/>
    </location>
</feature>
<feature type="compositionally biased region" description="Low complexity" evidence="14">
    <location>
        <begin position="1712"/>
        <end position="1735"/>
    </location>
</feature>
<evidence type="ECO:0000313" key="18">
    <source>
        <dbReference type="Proteomes" id="UP001150238"/>
    </source>
</evidence>
<dbReference type="Gene3D" id="3.40.630.30">
    <property type="match status" value="1"/>
</dbReference>
<keyword evidence="6 12" id="KW-0863">Zinc-finger</keyword>
<dbReference type="InterPro" id="IPR019787">
    <property type="entry name" value="Znf_PHD-finger"/>
</dbReference>
<dbReference type="FunFam" id="3.40.630.30:FF:000001">
    <property type="entry name" value="Histone acetyltransferase"/>
    <property type="match status" value="1"/>
</dbReference>
<dbReference type="InterPro" id="IPR040706">
    <property type="entry name" value="Zf-MYST"/>
</dbReference>
<reference evidence="17" key="2">
    <citation type="journal article" date="2023" name="Proc. Natl. Acad. Sci. U.S.A.">
        <title>A global phylogenomic analysis of the shiitake genus Lentinula.</title>
        <authorList>
            <person name="Sierra-Patev S."/>
            <person name="Min B."/>
            <person name="Naranjo-Ortiz M."/>
            <person name="Looney B."/>
            <person name="Konkel Z."/>
            <person name="Slot J.C."/>
            <person name="Sakamoto Y."/>
            <person name="Steenwyk J.L."/>
            <person name="Rokas A."/>
            <person name="Carro J."/>
            <person name="Camarero S."/>
            <person name="Ferreira P."/>
            <person name="Molpeceres G."/>
            <person name="Ruiz-Duenas F.J."/>
            <person name="Serrano A."/>
            <person name="Henrissat B."/>
            <person name="Drula E."/>
            <person name="Hughes K.W."/>
            <person name="Mata J.L."/>
            <person name="Ishikawa N.K."/>
            <person name="Vargas-Isla R."/>
            <person name="Ushijima S."/>
            <person name="Smith C.A."/>
            <person name="Donoghue J."/>
            <person name="Ahrendt S."/>
            <person name="Andreopoulos W."/>
            <person name="He G."/>
            <person name="LaButti K."/>
            <person name="Lipzen A."/>
            <person name="Ng V."/>
            <person name="Riley R."/>
            <person name="Sandor L."/>
            <person name="Barry K."/>
            <person name="Martinez A.T."/>
            <person name="Xiao Y."/>
            <person name="Gibbons J.G."/>
            <person name="Terashima K."/>
            <person name="Grigoriev I.V."/>
            <person name="Hibbett D."/>
        </authorList>
    </citation>
    <scope>NUCLEOTIDE SEQUENCE</scope>
    <source>
        <strain evidence="17">Sp2 HRB7682 ss15</strain>
    </source>
</reference>
<name>A0A9W9B0U0_9AGAR</name>
<feature type="compositionally biased region" description="Basic and acidic residues" evidence="14">
    <location>
        <begin position="1045"/>
        <end position="1060"/>
    </location>
</feature>
<feature type="compositionally biased region" description="Basic and acidic residues" evidence="14">
    <location>
        <begin position="382"/>
        <end position="407"/>
    </location>
</feature>